<feature type="compositionally biased region" description="Polar residues" evidence="3">
    <location>
        <begin position="334"/>
        <end position="363"/>
    </location>
</feature>
<proteinExistence type="predicted"/>
<feature type="compositionally biased region" description="Polar residues" evidence="3">
    <location>
        <begin position="396"/>
        <end position="407"/>
    </location>
</feature>
<evidence type="ECO:0000313" key="4">
    <source>
        <dbReference type="EMBL" id="GAX26286.1"/>
    </source>
</evidence>
<dbReference type="EMBL" id="BDSP01000240">
    <property type="protein sequence ID" value="GAX26286.1"/>
    <property type="molecule type" value="Genomic_DNA"/>
</dbReference>
<evidence type="ECO:0000256" key="2">
    <source>
        <dbReference type="SAM" id="Coils"/>
    </source>
</evidence>
<dbReference type="PANTHER" id="PTHR23084:SF263">
    <property type="entry name" value="MORN REPEAT-CONTAINING PROTEIN 1"/>
    <property type="match status" value="1"/>
</dbReference>
<feature type="region of interest" description="Disordered" evidence="3">
    <location>
        <begin position="334"/>
        <end position="371"/>
    </location>
</feature>
<keyword evidence="5" id="KW-1185">Reference proteome</keyword>
<evidence type="ECO:0000256" key="3">
    <source>
        <dbReference type="SAM" id="MobiDB-lite"/>
    </source>
</evidence>
<feature type="compositionally biased region" description="Polar residues" evidence="3">
    <location>
        <begin position="89"/>
        <end position="98"/>
    </location>
</feature>
<feature type="region of interest" description="Disordered" evidence="3">
    <location>
        <begin position="478"/>
        <end position="535"/>
    </location>
</feature>
<organism evidence="4 5">
    <name type="scientific">Fistulifera solaris</name>
    <name type="common">Oleaginous diatom</name>
    <dbReference type="NCBI Taxonomy" id="1519565"/>
    <lineage>
        <taxon>Eukaryota</taxon>
        <taxon>Sar</taxon>
        <taxon>Stramenopiles</taxon>
        <taxon>Ochrophyta</taxon>
        <taxon>Bacillariophyta</taxon>
        <taxon>Bacillariophyceae</taxon>
        <taxon>Bacillariophycidae</taxon>
        <taxon>Naviculales</taxon>
        <taxon>Naviculaceae</taxon>
        <taxon>Fistulifera</taxon>
    </lineage>
</organism>
<feature type="compositionally biased region" description="Polar residues" evidence="3">
    <location>
        <begin position="521"/>
        <end position="533"/>
    </location>
</feature>
<gene>
    <name evidence="4" type="ORF">FisN_16Lh117</name>
</gene>
<sequence length="732" mass="82216">MSDAWTVDSWNTHQTSATVPLIYNEETKKYACPKHPSCAYDTPQLYCEQCEADFQAQRQALQEKQAAVRQQLQELPQQSLADLQTALQQWKPPSSENSHPGALPPRHPKSPTANPPAPPFVNPPTPAMGMTPPLAPSSLDALTMQLQRMQSMQDWMLVQKEQECLTLKQELENARLQIQELRVENALLTEKLSQQEERMQQELKLIKLAAWQQQQHLQQNQQHVQPPQNHQQYQPPQQQPSQQQQRWSGYPNTATNPNMSKAPVGSNPAFSNNAYSLPPNKNKKKNLVGATRFKNVSTSPVPNAPQHSTVQAVVAKLNNANASTAATSNTVKQSPIFHSSNVPPTNVTKQQSTFSNNNTNLRVTSPEIVNGSGMTSTHVDITENANLPDLRPPQDFESSMETRNYTDSPDVPKSLVIDKKSQSSLHKRTPSNISDFGMEDAMETWHFKNGQEMENARKELELEQSLDETYDADLYMKGESSETVESEPAKQEVSIRPARSPPRNELPPKRRAGGVSFPDDNASQAQTVASSTFGDDRQNVVNKSILDPYGDRGFYTGVILRSTGMPHGSGKMLYQEDQRTYDGEWRHGRWHGFGQATFANGDEYRGEYRFDQRHGRGKYSWNDGRVYDGMFREDKRHGPGTFMWPDGAIYTGEFCNGQREGQGKYTFADGGCYEGSWKDGRYSGYGVCAWEDGRCYKGEWLNGMAHGKGVETFADGTVRHDGLWVEDEPVLS</sequence>
<comment type="caution">
    <text evidence="4">The sequence shown here is derived from an EMBL/GenBank/DDBJ whole genome shotgun (WGS) entry which is preliminary data.</text>
</comment>
<feature type="region of interest" description="Disordered" evidence="3">
    <location>
        <begin position="217"/>
        <end position="269"/>
    </location>
</feature>
<evidence type="ECO:0000256" key="1">
    <source>
        <dbReference type="ARBA" id="ARBA00022737"/>
    </source>
</evidence>
<evidence type="ECO:0000313" key="5">
    <source>
        <dbReference type="Proteomes" id="UP000198406"/>
    </source>
</evidence>
<protein>
    <submittedName>
        <fullName evidence="4">Uncharacterized protein</fullName>
    </submittedName>
</protein>
<feature type="region of interest" description="Disordered" evidence="3">
    <location>
        <begin position="384"/>
        <end position="435"/>
    </location>
</feature>
<dbReference type="OrthoDB" id="418492at2759"/>
<reference evidence="4 5" key="1">
    <citation type="journal article" date="2015" name="Plant Cell">
        <title>Oil accumulation by the oleaginous diatom Fistulifera solaris as revealed by the genome and transcriptome.</title>
        <authorList>
            <person name="Tanaka T."/>
            <person name="Maeda Y."/>
            <person name="Veluchamy A."/>
            <person name="Tanaka M."/>
            <person name="Abida H."/>
            <person name="Marechal E."/>
            <person name="Bowler C."/>
            <person name="Muto M."/>
            <person name="Sunaga Y."/>
            <person name="Tanaka M."/>
            <person name="Yoshino T."/>
            <person name="Taniguchi T."/>
            <person name="Fukuda Y."/>
            <person name="Nemoto M."/>
            <person name="Matsumoto M."/>
            <person name="Wong P.S."/>
            <person name="Aburatani S."/>
            <person name="Fujibuchi W."/>
        </authorList>
    </citation>
    <scope>NUCLEOTIDE SEQUENCE [LARGE SCALE GENOMIC DNA]</scope>
    <source>
        <strain evidence="4 5">JPCC DA0580</strain>
    </source>
</reference>
<dbReference type="PANTHER" id="PTHR23084">
    <property type="entry name" value="PHOSPHATIDYLINOSITOL-4-PHOSPHATE 5-KINASE RELATED"/>
    <property type="match status" value="1"/>
</dbReference>
<dbReference type="InterPro" id="IPR003409">
    <property type="entry name" value="MORN"/>
</dbReference>
<dbReference type="Proteomes" id="UP000198406">
    <property type="component" value="Unassembled WGS sequence"/>
</dbReference>
<feature type="compositionally biased region" description="Pro residues" evidence="3">
    <location>
        <begin position="113"/>
        <end position="126"/>
    </location>
</feature>
<dbReference type="AlphaFoldDB" id="A0A1Z5KJ56"/>
<keyword evidence="1" id="KW-0677">Repeat</keyword>
<accession>A0A1Z5KJ56</accession>
<dbReference type="Gene3D" id="2.20.110.10">
    <property type="entry name" value="Histone H3 K4-specific methyltransferase SET7/9 N-terminal domain"/>
    <property type="match status" value="3"/>
</dbReference>
<feature type="coiled-coil region" evidence="2">
    <location>
        <begin position="157"/>
        <end position="205"/>
    </location>
</feature>
<feature type="compositionally biased region" description="Polar residues" evidence="3">
    <location>
        <begin position="246"/>
        <end position="259"/>
    </location>
</feature>
<feature type="region of interest" description="Disordered" evidence="3">
    <location>
        <begin position="89"/>
        <end position="131"/>
    </location>
</feature>
<dbReference type="InParanoid" id="A0A1Z5KJ56"/>
<feature type="compositionally biased region" description="Low complexity" evidence="3">
    <location>
        <begin position="217"/>
        <end position="245"/>
    </location>
</feature>
<dbReference type="SUPFAM" id="SSF82185">
    <property type="entry name" value="Histone H3 K4-specific methyltransferase SET7/9 N-terminal domain"/>
    <property type="match status" value="2"/>
</dbReference>
<keyword evidence="2" id="KW-0175">Coiled coil</keyword>
<name>A0A1Z5KJ56_FISSO</name>
<dbReference type="Pfam" id="PF02493">
    <property type="entry name" value="MORN"/>
    <property type="match status" value="7"/>
</dbReference>
<dbReference type="SMART" id="SM00698">
    <property type="entry name" value="MORN"/>
    <property type="match status" value="6"/>
</dbReference>